<evidence type="ECO:0000256" key="1">
    <source>
        <dbReference type="SAM" id="MobiDB-lite"/>
    </source>
</evidence>
<dbReference type="EMBL" id="CP136051">
    <property type="protein sequence ID" value="WOK09574.1"/>
    <property type="molecule type" value="Genomic_DNA"/>
</dbReference>
<protein>
    <recommendedName>
        <fullName evidence="4">3-oxoacyl-ACP synthase</fullName>
    </recommendedName>
</protein>
<proteinExistence type="predicted"/>
<sequence>MTKIADLAKFKREVLEQCIQRQEQQIASLKEAIEAAIESALSESGSSEDSQDSFREQMQQERSMYNNKLAESSELLAGLKRINPNAVFSQIGQGALVVTDKQIFLIAGSIGKITFDSQDIFVISTQSPIYDAIAGLKKGDKYEFRGQHFVITDLT</sequence>
<evidence type="ECO:0000313" key="2">
    <source>
        <dbReference type="EMBL" id="WOK09574.1"/>
    </source>
</evidence>
<dbReference type="RefSeq" id="WP_317492189.1">
    <property type="nucleotide sequence ID" value="NZ_CP136051.1"/>
</dbReference>
<reference evidence="2 3" key="1">
    <citation type="journal article" date="2023" name="Microbiol. Resour. Announc.">
        <title>Complete Genome Sequence of Imperialibacter roseus strain P4T.</title>
        <authorList>
            <person name="Tizabi D.R."/>
            <person name="Bachvaroff T."/>
            <person name="Hill R.T."/>
        </authorList>
    </citation>
    <scope>NUCLEOTIDE SEQUENCE [LARGE SCALE GENOMIC DNA]</scope>
    <source>
        <strain evidence="2 3">P4T</strain>
    </source>
</reference>
<name>A0ABZ0IX50_9BACT</name>
<accession>A0ABZ0IX50</accession>
<organism evidence="2 3">
    <name type="scientific">Imperialibacter roseus</name>
    <dbReference type="NCBI Taxonomy" id="1324217"/>
    <lineage>
        <taxon>Bacteria</taxon>
        <taxon>Pseudomonadati</taxon>
        <taxon>Bacteroidota</taxon>
        <taxon>Cytophagia</taxon>
        <taxon>Cytophagales</taxon>
        <taxon>Flammeovirgaceae</taxon>
        <taxon>Imperialibacter</taxon>
    </lineage>
</organism>
<evidence type="ECO:0008006" key="4">
    <source>
        <dbReference type="Google" id="ProtNLM"/>
    </source>
</evidence>
<feature type="region of interest" description="Disordered" evidence="1">
    <location>
        <begin position="41"/>
        <end position="63"/>
    </location>
</feature>
<gene>
    <name evidence="2" type="ORF">RT717_13085</name>
</gene>
<dbReference type="Proteomes" id="UP001302349">
    <property type="component" value="Chromosome"/>
</dbReference>
<keyword evidence="3" id="KW-1185">Reference proteome</keyword>
<evidence type="ECO:0000313" key="3">
    <source>
        <dbReference type="Proteomes" id="UP001302349"/>
    </source>
</evidence>